<evidence type="ECO:0000313" key="4">
    <source>
        <dbReference type="EMBL" id="GAA2096522.1"/>
    </source>
</evidence>
<dbReference type="InterPro" id="IPR018319">
    <property type="entry name" value="SelA-like"/>
</dbReference>
<dbReference type="Proteomes" id="UP001500016">
    <property type="component" value="Unassembled WGS sequence"/>
</dbReference>
<name>A0ABN2WQA3_9ACTN</name>
<keyword evidence="4" id="KW-0456">Lyase</keyword>
<accession>A0ABN2WQA3</accession>
<dbReference type="Gene3D" id="3.40.640.10">
    <property type="entry name" value="Type I PLP-dependent aspartate aminotransferase-like (Major domain)"/>
    <property type="match status" value="1"/>
</dbReference>
<dbReference type="EMBL" id="BAAAPE010000016">
    <property type="protein sequence ID" value="GAA2096522.1"/>
    <property type="molecule type" value="Genomic_DNA"/>
</dbReference>
<comment type="cofactor">
    <cofactor evidence="1">
        <name>pyridoxal 5'-phosphate</name>
        <dbReference type="ChEBI" id="CHEBI:597326"/>
    </cofactor>
</comment>
<dbReference type="NCBIfam" id="TIGR01437">
    <property type="entry name" value="selA_rel"/>
    <property type="match status" value="1"/>
</dbReference>
<comment type="similarity">
    <text evidence="3">Belongs to the SelA family.</text>
</comment>
<evidence type="ECO:0000256" key="1">
    <source>
        <dbReference type="ARBA" id="ARBA00001933"/>
    </source>
</evidence>
<dbReference type="GO" id="GO:0016829">
    <property type="term" value="F:lyase activity"/>
    <property type="evidence" value="ECO:0007669"/>
    <property type="project" value="UniProtKB-KW"/>
</dbReference>
<dbReference type="InterPro" id="IPR015424">
    <property type="entry name" value="PyrdxlP-dep_Trfase"/>
</dbReference>
<proteinExistence type="inferred from homology"/>
<evidence type="ECO:0000313" key="5">
    <source>
        <dbReference type="Proteomes" id="UP001500016"/>
    </source>
</evidence>
<comment type="caution">
    <text evidence="4">The sequence shown here is derived from an EMBL/GenBank/DDBJ whole genome shotgun (WGS) entry which is preliminary data.</text>
</comment>
<dbReference type="SUPFAM" id="SSF53383">
    <property type="entry name" value="PLP-dependent transferases"/>
    <property type="match status" value="1"/>
</dbReference>
<evidence type="ECO:0000256" key="2">
    <source>
        <dbReference type="ARBA" id="ARBA00022898"/>
    </source>
</evidence>
<dbReference type="RefSeq" id="WP_344533520.1">
    <property type="nucleotide sequence ID" value="NZ_BAAAPE010000016.1"/>
</dbReference>
<evidence type="ECO:0000256" key="3">
    <source>
        <dbReference type="ARBA" id="ARBA00044507"/>
    </source>
</evidence>
<organism evidence="4 5">
    <name type="scientific">Streptomyces albiaxialis</name>
    <dbReference type="NCBI Taxonomy" id="329523"/>
    <lineage>
        <taxon>Bacteria</taxon>
        <taxon>Bacillati</taxon>
        <taxon>Actinomycetota</taxon>
        <taxon>Actinomycetes</taxon>
        <taxon>Kitasatosporales</taxon>
        <taxon>Streptomycetaceae</taxon>
        <taxon>Streptomyces</taxon>
    </lineage>
</organism>
<gene>
    <name evidence="4" type="ORF">GCM10009801_66210</name>
</gene>
<reference evidence="4 5" key="1">
    <citation type="journal article" date="2019" name="Int. J. Syst. Evol. Microbiol.">
        <title>The Global Catalogue of Microorganisms (GCM) 10K type strain sequencing project: providing services to taxonomists for standard genome sequencing and annotation.</title>
        <authorList>
            <consortium name="The Broad Institute Genomics Platform"/>
            <consortium name="The Broad Institute Genome Sequencing Center for Infectious Disease"/>
            <person name="Wu L."/>
            <person name="Ma J."/>
        </authorList>
    </citation>
    <scope>NUCLEOTIDE SEQUENCE [LARGE SCALE GENOMIC DNA]</scope>
    <source>
        <strain evidence="4 5">JCM 15478</strain>
    </source>
</reference>
<dbReference type="PANTHER" id="PTHR32328:SF0">
    <property type="entry name" value="L-SERYL-TRNA(SEC) SELENIUM TRANSFERASE"/>
    <property type="match status" value="1"/>
</dbReference>
<dbReference type="InterPro" id="IPR015421">
    <property type="entry name" value="PyrdxlP-dep_Trfase_major"/>
</dbReference>
<keyword evidence="5" id="KW-1185">Reference proteome</keyword>
<dbReference type="InterPro" id="IPR006337">
    <property type="entry name" value="DgaE-like"/>
</dbReference>
<dbReference type="PANTHER" id="PTHR32328">
    <property type="entry name" value="L-SERYL-TRNA(SEC) SELENIUM TRANSFERASE"/>
    <property type="match status" value="1"/>
</dbReference>
<protein>
    <submittedName>
        <fullName evidence="4">DgaE family pyridoxal phosphate-dependent ammonia lyase</fullName>
    </submittedName>
</protein>
<dbReference type="Pfam" id="PF03841">
    <property type="entry name" value="SelA"/>
    <property type="match status" value="1"/>
</dbReference>
<keyword evidence="2" id="KW-0663">Pyridoxal phosphate</keyword>
<sequence length="390" mass="39512">MRTRDPDVLTYESLGLRAAVNANGKMTALGGSRLSATTIAAMGAAGRDHVVMDDLMTAVGRELAAAAGTEDACPTTGAASGVALAVAALVAGTDPARVERLPDPGGRPCEVVLPKGHAVNFGAPVAQMIALGGGTPVEAGAANKVRAAHLEGAIGARTAALLYVQSHHAVQKGMVSLAETVAVGRAHGVPVIVDAAAEEDLRKWPATGADLVIYSGGKAIGGPTSGFVCGPAPLIAAVRAQYAGIGRPMKVGKETLLGLAQAVREYGAGAAASDGDGARARMERLAARLGTLPGLSARVVRDEAGREIFRTELAVDPARAGRDAAGLAAELAAGTPPVFLRDHYATTGRLAVDPRALSAEEEDHLARRLAELLGARTSGDDDTTNGRNSE</sequence>